<protein>
    <recommendedName>
        <fullName evidence="3">F-box domain-containing protein</fullName>
    </recommendedName>
</protein>
<comment type="caution">
    <text evidence="1">The sequence shown here is derived from an EMBL/GenBank/DDBJ whole genome shotgun (WGS) entry which is preliminary data.</text>
</comment>
<evidence type="ECO:0000313" key="1">
    <source>
        <dbReference type="EMBL" id="RBA09795.1"/>
    </source>
</evidence>
<evidence type="ECO:0000313" key="2">
    <source>
        <dbReference type="Proteomes" id="UP000251714"/>
    </source>
</evidence>
<dbReference type="SUPFAM" id="SSF81383">
    <property type="entry name" value="F-box domain"/>
    <property type="match status" value="1"/>
</dbReference>
<sequence>MSDRRQEILQFEVTQPDAKLRVSRVARTSRSFSPLLTAENFFQTITQESHVLRLQPPAVCQHNMAPVSLFDCPDKVVDSIIELLPGNAIKASRLTSKRLNCIASRYLFPVLYISCHQLDLDVFRMASKNPLLIGGVRELVIDDTTVPPSVCDWPTYQKVVTFTEDADDRRDHLELDEGETLNPDFMNREPSKVKPCEEAWELFSSTAQGHHENRLAHADFDALKKALPGLKNLKTLVLTNHMADDRFSEGAQSSVSSSPVVKVWRRFEREGYLPLVPRCDWHPTTQGLQDRSPVNTMDWLDDRLVMDITKNGVSNMTAVQSTYDLYLEQQDDEAFKQGRAEFLFDCDSSELLVLAREARAIFLALLVLEDPKLQSQLTEFRVDATYDIQSQGHQPGLAITLFDRQSPFAARLGSGFSAATNITKLDLTLSNLPYGTIGDVIVEEGRVRRIFESMIHLEELYLEPHGMSIFSILPTEVTFARLRSVQFSCGHLHPQMFLDFVRHHGLTLKTLIIEHCSLRPYDSELPWWKITDDLTEFHDQAILQLEAGSFDNVFHGGPITDCGRNETLQDLGQIWKYDEDESGKWAATSAYHIGRFILILILILISSFIPTKSPSSPHLASMDSCHILRLPDELQVAVVELLPGDALKATRATCRKLNSIASPYLYPVLYLSCHQLDLDVFRLVANNPLLIGGVKELVIDDTTLSPRLANWEVYKTVASYPENWPDRKMSYCWGDEFENEDRVWSTEPNKDFHALYKSVLRGHHTNRQRHADISALKRALPLFKSLRSLVISNRTADDCEGIFEGAQSEESSSPVVKMWRRLGDSKQERPPFPPRCDWLTPWNEHGPSVRAEMMQPDWYHDRLDTLINRYGLPAPKGQVHLIDNRDGRYPATGNRMNYQRVHAESFDWSDLNWLEPGYYCRTIGRQARAVSVALEVLGDPRIRLTGFRVDASLQVVDPLDENEPLRLPGLSVLLFDSNSSPLVPKLTSSFSNLTKFHLVLSDHKENEDDFDSDEAMRILDQGHVSTILASMPQLEDLLLELHGVPIFFAMPPIKFSRLRCVEFSCSELSSKLLLSFLLYHSLTLKTLIIRYCSIDPDICDETWEEVMEEIRDMQDEGILNIDDGQVIGAYDHVPCRGCGKNKTLEPENEGCPIHSWEFIECSLWRQVDGYPWDFEDDEGSYVGWGYWDTESEGGEIEKGGGGEHESSGI</sequence>
<dbReference type="InterPro" id="IPR036047">
    <property type="entry name" value="F-box-like_dom_sf"/>
</dbReference>
<organism evidence="1 2">
    <name type="scientific">Gibberella intermedia</name>
    <name type="common">Bulb rot disease fungus</name>
    <name type="synonym">Fusarium proliferatum</name>
    <dbReference type="NCBI Taxonomy" id="948311"/>
    <lineage>
        <taxon>Eukaryota</taxon>
        <taxon>Fungi</taxon>
        <taxon>Dikarya</taxon>
        <taxon>Ascomycota</taxon>
        <taxon>Pezizomycotina</taxon>
        <taxon>Sordariomycetes</taxon>
        <taxon>Hypocreomycetidae</taxon>
        <taxon>Hypocreales</taxon>
        <taxon>Nectriaceae</taxon>
        <taxon>Fusarium</taxon>
        <taxon>Fusarium fujikuroi species complex</taxon>
    </lineage>
</organism>
<gene>
    <name evidence="1" type="ORF">FPRO05_05731</name>
</gene>
<proteinExistence type="predicted"/>
<reference evidence="1 2" key="1">
    <citation type="submission" date="2017-12" db="EMBL/GenBank/DDBJ databases">
        <title>Genome sequence of the mycotoxigenic crop pathogen Fusarium proliferatum, strain ITEM 2341 from Date Palm.</title>
        <authorList>
            <person name="Almiman B.F."/>
            <person name="Shittu T.A."/>
            <person name="Muthumeenakshi S."/>
            <person name="Baroncelli R."/>
            <person name="Sreenivasaprasada S."/>
        </authorList>
    </citation>
    <scope>NUCLEOTIDE SEQUENCE [LARGE SCALE GENOMIC DNA]</scope>
    <source>
        <strain evidence="1 2">ITEM 2341</strain>
    </source>
</reference>
<dbReference type="Proteomes" id="UP000251714">
    <property type="component" value="Unassembled WGS sequence"/>
</dbReference>
<dbReference type="EMBL" id="PKMI01000072">
    <property type="protein sequence ID" value="RBA09795.1"/>
    <property type="molecule type" value="Genomic_DNA"/>
</dbReference>
<evidence type="ECO:0008006" key="3">
    <source>
        <dbReference type="Google" id="ProtNLM"/>
    </source>
</evidence>
<accession>A0A365MMU2</accession>
<name>A0A365MMU2_GIBIN</name>
<dbReference type="AlphaFoldDB" id="A0A365MMU2"/>